<protein>
    <submittedName>
        <fullName evidence="1">Uncharacterized protein</fullName>
    </submittedName>
</protein>
<organism evidence="1 2">
    <name type="scientific">Gigaspora margarita</name>
    <dbReference type="NCBI Taxonomy" id="4874"/>
    <lineage>
        <taxon>Eukaryota</taxon>
        <taxon>Fungi</taxon>
        <taxon>Fungi incertae sedis</taxon>
        <taxon>Mucoromycota</taxon>
        <taxon>Glomeromycotina</taxon>
        <taxon>Glomeromycetes</taxon>
        <taxon>Diversisporales</taxon>
        <taxon>Gigasporaceae</taxon>
        <taxon>Gigaspora</taxon>
    </lineage>
</organism>
<dbReference type="AlphaFoldDB" id="A0A8H3X3G5"/>
<sequence length="92" mass="10119">MILMIFYLYDSGWLLVTSSEVKRGGLPYLLIAITAAVDNIISPAIPPNIPPMIAPMLTDNESCEILDVGDIMGVVVEIDWNRLVGSYDVDHL</sequence>
<dbReference type="Proteomes" id="UP000439903">
    <property type="component" value="Unassembled WGS sequence"/>
</dbReference>
<evidence type="ECO:0000313" key="2">
    <source>
        <dbReference type="Proteomes" id="UP000439903"/>
    </source>
</evidence>
<gene>
    <name evidence="1" type="ORF">F8M41_010715</name>
</gene>
<comment type="caution">
    <text evidence="1">The sequence shown here is derived from an EMBL/GenBank/DDBJ whole genome shotgun (WGS) entry which is preliminary data.</text>
</comment>
<evidence type="ECO:0000313" key="1">
    <source>
        <dbReference type="EMBL" id="KAF0391981.1"/>
    </source>
</evidence>
<name>A0A8H3X3G5_GIGMA</name>
<keyword evidence="2" id="KW-1185">Reference proteome</keyword>
<accession>A0A8H3X3G5</accession>
<dbReference type="EMBL" id="WTPW01002218">
    <property type="protein sequence ID" value="KAF0391981.1"/>
    <property type="molecule type" value="Genomic_DNA"/>
</dbReference>
<reference evidence="1 2" key="1">
    <citation type="journal article" date="2019" name="Environ. Microbiol.">
        <title>At the nexus of three kingdoms: the genome of the mycorrhizal fungus Gigaspora margarita provides insights into plant, endobacterial and fungal interactions.</title>
        <authorList>
            <person name="Venice F."/>
            <person name="Ghignone S."/>
            <person name="Salvioli di Fossalunga A."/>
            <person name="Amselem J."/>
            <person name="Novero M."/>
            <person name="Xianan X."/>
            <person name="Sedzielewska Toro K."/>
            <person name="Morin E."/>
            <person name="Lipzen A."/>
            <person name="Grigoriev I.V."/>
            <person name="Henrissat B."/>
            <person name="Martin F.M."/>
            <person name="Bonfante P."/>
        </authorList>
    </citation>
    <scope>NUCLEOTIDE SEQUENCE [LARGE SCALE GENOMIC DNA]</scope>
    <source>
        <strain evidence="1 2">BEG34</strain>
    </source>
</reference>
<proteinExistence type="predicted"/>